<dbReference type="EMBL" id="BAABAK010000003">
    <property type="protein sequence ID" value="GAA3956198.1"/>
    <property type="molecule type" value="Genomic_DNA"/>
</dbReference>
<protein>
    <submittedName>
        <fullName evidence="1">Uncharacterized protein</fullName>
    </submittedName>
</protein>
<accession>A0ABP7NYM8</accession>
<organism evidence="1 2">
    <name type="scientific">Pedobacter ginsengiterrae</name>
    <dbReference type="NCBI Taxonomy" id="871696"/>
    <lineage>
        <taxon>Bacteria</taxon>
        <taxon>Pseudomonadati</taxon>
        <taxon>Bacteroidota</taxon>
        <taxon>Sphingobacteriia</taxon>
        <taxon>Sphingobacteriales</taxon>
        <taxon>Sphingobacteriaceae</taxon>
        <taxon>Pedobacter</taxon>
    </lineage>
</organism>
<dbReference type="RefSeq" id="WP_344765082.1">
    <property type="nucleotide sequence ID" value="NZ_BAABAK010000003.1"/>
</dbReference>
<dbReference type="Proteomes" id="UP001501081">
    <property type="component" value="Unassembled WGS sequence"/>
</dbReference>
<evidence type="ECO:0000313" key="1">
    <source>
        <dbReference type="EMBL" id="GAA3956198.1"/>
    </source>
</evidence>
<sequence length="44" mass="4956">MPVEKLNGDEVVRLSWVEIDGAVRLIKDKKQATHNKQLKIINGA</sequence>
<gene>
    <name evidence="1" type="ORF">GCM10022246_07710</name>
</gene>
<proteinExistence type="predicted"/>
<keyword evidence="2" id="KW-1185">Reference proteome</keyword>
<reference evidence="2" key="1">
    <citation type="journal article" date="2019" name="Int. J. Syst. Evol. Microbiol.">
        <title>The Global Catalogue of Microorganisms (GCM) 10K type strain sequencing project: providing services to taxonomists for standard genome sequencing and annotation.</title>
        <authorList>
            <consortium name="The Broad Institute Genomics Platform"/>
            <consortium name="The Broad Institute Genome Sequencing Center for Infectious Disease"/>
            <person name="Wu L."/>
            <person name="Ma J."/>
        </authorList>
    </citation>
    <scope>NUCLEOTIDE SEQUENCE [LARGE SCALE GENOMIC DNA]</scope>
    <source>
        <strain evidence="2">JCM 17338</strain>
    </source>
</reference>
<evidence type="ECO:0000313" key="2">
    <source>
        <dbReference type="Proteomes" id="UP001501081"/>
    </source>
</evidence>
<name>A0ABP7NYM8_9SPHI</name>
<comment type="caution">
    <text evidence="1">The sequence shown here is derived from an EMBL/GenBank/DDBJ whole genome shotgun (WGS) entry which is preliminary data.</text>
</comment>